<name>A0A6A4HRP6_9AGAR</name>
<sequence>MSPPRVTPDWIDSYTAEGNLARIFADLAEEENVDPFGETAKTRQRWEVKKEAYKDAMRLARLEQEEVRVKRAIEEKERQEREEGQAEDGFCDKTPPASEIQDVEMELAAARTLATSRENTKRKRRWDVPEPSDENADPNKTDTGGVGQRKLWKPLRRKNDGLAGTQLLQKRLSRKLQTFQGDLLGSVASMSELKCERLGQNKLLGHPQEVTVSGTYDRSA</sequence>
<feature type="region of interest" description="Disordered" evidence="1">
    <location>
        <begin position="74"/>
        <end position="159"/>
    </location>
</feature>
<proteinExistence type="predicted"/>
<keyword evidence="3" id="KW-1185">Reference proteome</keyword>
<gene>
    <name evidence="2" type="ORF">BT96DRAFT_1100459</name>
</gene>
<dbReference type="OrthoDB" id="10639636at2759"/>
<organism evidence="2 3">
    <name type="scientific">Gymnopus androsaceus JB14</name>
    <dbReference type="NCBI Taxonomy" id="1447944"/>
    <lineage>
        <taxon>Eukaryota</taxon>
        <taxon>Fungi</taxon>
        <taxon>Dikarya</taxon>
        <taxon>Basidiomycota</taxon>
        <taxon>Agaricomycotina</taxon>
        <taxon>Agaricomycetes</taxon>
        <taxon>Agaricomycetidae</taxon>
        <taxon>Agaricales</taxon>
        <taxon>Marasmiineae</taxon>
        <taxon>Omphalotaceae</taxon>
        <taxon>Gymnopus</taxon>
    </lineage>
</organism>
<evidence type="ECO:0000313" key="3">
    <source>
        <dbReference type="Proteomes" id="UP000799118"/>
    </source>
</evidence>
<accession>A0A6A4HRP6</accession>
<protein>
    <submittedName>
        <fullName evidence="2">Uncharacterized protein</fullName>
    </submittedName>
</protein>
<dbReference type="EMBL" id="ML769462">
    <property type="protein sequence ID" value="KAE9400028.1"/>
    <property type="molecule type" value="Genomic_DNA"/>
</dbReference>
<evidence type="ECO:0000256" key="1">
    <source>
        <dbReference type="SAM" id="MobiDB-lite"/>
    </source>
</evidence>
<dbReference type="AlphaFoldDB" id="A0A6A4HRP6"/>
<evidence type="ECO:0000313" key="2">
    <source>
        <dbReference type="EMBL" id="KAE9400028.1"/>
    </source>
</evidence>
<feature type="compositionally biased region" description="Basic and acidic residues" evidence="1">
    <location>
        <begin position="74"/>
        <end position="84"/>
    </location>
</feature>
<dbReference type="Proteomes" id="UP000799118">
    <property type="component" value="Unassembled WGS sequence"/>
</dbReference>
<reference evidence="2" key="1">
    <citation type="journal article" date="2019" name="Environ. Microbiol.">
        <title>Fungal ecological strategies reflected in gene transcription - a case study of two litter decomposers.</title>
        <authorList>
            <person name="Barbi F."/>
            <person name="Kohler A."/>
            <person name="Barry K."/>
            <person name="Baskaran P."/>
            <person name="Daum C."/>
            <person name="Fauchery L."/>
            <person name="Ihrmark K."/>
            <person name="Kuo A."/>
            <person name="LaButti K."/>
            <person name="Lipzen A."/>
            <person name="Morin E."/>
            <person name="Grigoriev I.V."/>
            <person name="Henrissat B."/>
            <person name="Lindahl B."/>
            <person name="Martin F."/>
        </authorList>
    </citation>
    <scope>NUCLEOTIDE SEQUENCE</scope>
    <source>
        <strain evidence="2">JB14</strain>
    </source>
</reference>